<keyword evidence="1" id="KW-0175">Coiled coil</keyword>
<reference evidence="4 5" key="1">
    <citation type="submission" date="2019-05" db="EMBL/GenBank/DDBJ databases">
        <title>Mikania micrantha, genome provides insights into the molecular mechanism of rapid growth.</title>
        <authorList>
            <person name="Liu B."/>
        </authorList>
    </citation>
    <scope>NUCLEOTIDE SEQUENCE [LARGE SCALE GENOMIC DNA]</scope>
    <source>
        <strain evidence="4">NLD-2019</strain>
        <tissue evidence="4">Leaf</tissue>
    </source>
</reference>
<sequence>MRQHVQQFVSQCQVCQQMKTSSLLPAGLLQPLPIPELVFECISMDFITGLPFSHGKTIIMVVVDRLTKYGHFIALPTAFNSTTVATIFVTEIVRLHGIPADIVSDRDPRFLSDFWKELHKMQGTQLSFSTAYHPQSDGQTESLNKCLEMYLRCFVTDQPTAWVRLLPWAEYWYNTSYHTAAKMTPFEALYGRPPPTVSRYVRDNTGNAAVAVQLQERDAVLHKLKNNLLQAQDRMKAASDKHRKDVQLEVGDWVYVKLQPFRQNSVRLQRHSKLGRRYFGPFQVLARIGQVAYRLDLPATATIHIVFHVSLLKKCTGIPDQQITPLHLVDSSAQLILKPLQILDTRTVRRSDLVIDQVLIQWEGLPKQAATWEDKIQSLRSFPNLHLEDKVKLKGDGNVMKEKILQPNSKEMMSPEEERGQPKLRRSNRAKKVSSKMEDYVCQATSANDN</sequence>
<evidence type="ECO:0000313" key="5">
    <source>
        <dbReference type="Proteomes" id="UP000326396"/>
    </source>
</evidence>
<dbReference type="PANTHER" id="PTHR37984">
    <property type="entry name" value="PROTEIN CBG26694"/>
    <property type="match status" value="1"/>
</dbReference>
<dbReference type="OrthoDB" id="1936407at2759"/>
<name>A0A5N6PJR7_9ASTR</name>
<dbReference type="InterPro" id="IPR012337">
    <property type="entry name" value="RNaseH-like_sf"/>
</dbReference>
<accession>A0A5N6PJR7</accession>
<evidence type="ECO:0000256" key="2">
    <source>
        <dbReference type="SAM" id="MobiDB-lite"/>
    </source>
</evidence>
<feature type="region of interest" description="Disordered" evidence="2">
    <location>
        <begin position="406"/>
        <end position="450"/>
    </location>
</feature>
<dbReference type="PROSITE" id="PS50994">
    <property type="entry name" value="INTEGRASE"/>
    <property type="match status" value="1"/>
</dbReference>
<comment type="caution">
    <text evidence="4">The sequence shown here is derived from an EMBL/GenBank/DDBJ whole genome shotgun (WGS) entry which is preliminary data.</text>
</comment>
<feature type="coiled-coil region" evidence="1">
    <location>
        <begin position="214"/>
        <end position="241"/>
    </location>
</feature>
<dbReference type="EMBL" id="SZYD01000004">
    <property type="protein sequence ID" value="KAD6454163.1"/>
    <property type="molecule type" value="Genomic_DNA"/>
</dbReference>
<dbReference type="GO" id="GO:0015074">
    <property type="term" value="P:DNA integration"/>
    <property type="evidence" value="ECO:0007669"/>
    <property type="project" value="InterPro"/>
</dbReference>
<gene>
    <name evidence="4" type="ORF">E3N88_08869</name>
</gene>
<protein>
    <recommendedName>
        <fullName evidence="3">Integrase catalytic domain-containing protein</fullName>
    </recommendedName>
</protein>
<dbReference type="Gene3D" id="3.30.420.10">
    <property type="entry name" value="Ribonuclease H-like superfamily/Ribonuclease H"/>
    <property type="match status" value="1"/>
</dbReference>
<proteinExistence type="predicted"/>
<evidence type="ECO:0000313" key="4">
    <source>
        <dbReference type="EMBL" id="KAD6454163.1"/>
    </source>
</evidence>
<dbReference type="Pfam" id="PF24626">
    <property type="entry name" value="SH3_Tf2-1"/>
    <property type="match status" value="1"/>
</dbReference>
<dbReference type="GO" id="GO:0003676">
    <property type="term" value="F:nucleic acid binding"/>
    <property type="evidence" value="ECO:0007669"/>
    <property type="project" value="InterPro"/>
</dbReference>
<organism evidence="4 5">
    <name type="scientific">Mikania micrantha</name>
    <name type="common">bitter vine</name>
    <dbReference type="NCBI Taxonomy" id="192012"/>
    <lineage>
        <taxon>Eukaryota</taxon>
        <taxon>Viridiplantae</taxon>
        <taxon>Streptophyta</taxon>
        <taxon>Embryophyta</taxon>
        <taxon>Tracheophyta</taxon>
        <taxon>Spermatophyta</taxon>
        <taxon>Magnoliopsida</taxon>
        <taxon>eudicotyledons</taxon>
        <taxon>Gunneridae</taxon>
        <taxon>Pentapetalae</taxon>
        <taxon>asterids</taxon>
        <taxon>campanulids</taxon>
        <taxon>Asterales</taxon>
        <taxon>Asteraceae</taxon>
        <taxon>Asteroideae</taxon>
        <taxon>Heliantheae alliance</taxon>
        <taxon>Eupatorieae</taxon>
        <taxon>Mikania</taxon>
    </lineage>
</organism>
<dbReference type="InterPro" id="IPR056924">
    <property type="entry name" value="SH3_Tf2-1"/>
</dbReference>
<feature type="compositionally biased region" description="Basic residues" evidence="2">
    <location>
        <begin position="422"/>
        <end position="434"/>
    </location>
</feature>
<dbReference type="AlphaFoldDB" id="A0A5N6PJR7"/>
<keyword evidence="5" id="KW-1185">Reference proteome</keyword>
<dbReference type="Proteomes" id="UP000326396">
    <property type="component" value="Linkage Group LG12"/>
</dbReference>
<dbReference type="InterPro" id="IPR036397">
    <property type="entry name" value="RNaseH_sf"/>
</dbReference>
<dbReference type="PANTHER" id="PTHR37984:SF5">
    <property type="entry name" value="PROTEIN NYNRIN-LIKE"/>
    <property type="match status" value="1"/>
</dbReference>
<dbReference type="InterPro" id="IPR001584">
    <property type="entry name" value="Integrase_cat-core"/>
</dbReference>
<feature type="domain" description="Integrase catalytic" evidence="3">
    <location>
        <begin position="29"/>
        <end position="193"/>
    </location>
</feature>
<dbReference type="SUPFAM" id="SSF53098">
    <property type="entry name" value="Ribonuclease H-like"/>
    <property type="match status" value="1"/>
</dbReference>
<evidence type="ECO:0000259" key="3">
    <source>
        <dbReference type="PROSITE" id="PS50994"/>
    </source>
</evidence>
<dbReference type="InterPro" id="IPR050951">
    <property type="entry name" value="Retrovirus_Pol_polyprotein"/>
</dbReference>
<evidence type="ECO:0000256" key="1">
    <source>
        <dbReference type="SAM" id="Coils"/>
    </source>
</evidence>